<organism evidence="3 4">
    <name type="scientific">Sphingomonas cynarae</name>
    <dbReference type="NCBI Taxonomy" id="930197"/>
    <lineage>
        <taxon>Bacteria</taxon>
        <taxon>Pseudomonadati</taxon>
        <taxon>Pseudomonadota</taxon>
        <taxon>Alphaproteobacteria</taxon>
        <taxon>Sphingomonadales</taxon>
        <taxon>Sphingomonadaceae</taxon>
        <taxon>Sphingomonas</taxon>
    </lineage>
</organism>
<dbReference type="InterPro" id="IPR025291">
    <property type="entry name" value="DUF4153"/>
</dbReference>
<protein>
    <submittedName>
        <fullName evidence="3">DUF4173 domain-containing protein</fullName>
    </submittedName>
</protein>
<feature type="transmembrane region" description="Helical" evidence="2">
    <location>
        <begin position="265"/>
        <end position="285"/>
    </location>
</feature>
<gene>
    <name evidence="3" type="ORF">GCM10022268_32370</name>
</gene>
<feature type="transmembrane region" description="Helical" evidence="2">
    <location>
        <begin position="363"/>
        <end position="386"/>
    </location>
</feature>
<feature type="transmembrane region" description="Helical" evidence="2">
    <location>
        <begin position="144"/>
        <end position="165"/>
    </location>
</feature>
<sequence length="496" mass="53832">MRFSFLRKAAITAILVALFDRLFTFGFSGAVIGGFATAWLVGMVLGRTDVRRDRRAWCALALAGVFAAALVDDPGPLNWTLFWCALSVAALMPRTGSFDDAWHWAVRLVLHAAAGIVTLIADLSRSLRARRDVRHSPGVVAATLALPLIGGGLFVALFAAANPVIARALAAIRLPSILQMLVWTLAAICLWPSLRPHPLATRLAARLPDPEPILPGTSLPSVLIALALFNGIFAVQNALDIMVLWSGGFLPAGMTQTEYVHRGAYPLIVTVLIAGVMALAMLRPGSASEHHPWARRMVVLWVVQNLILVASSAWRTIDYIDTEMMTGLRLAALVWMALVGLGLVLICWRILSGHSARWLINRNALAAFLVLAVCSFIDLGAIAATWNVRHQSPHRVDLCYLAGLGDAALLPLIHLEHQTMDAAMRDRIRYVRTQTYADLSARQESWTHWTARGERRLVRATAMLGPDPTRPSPLPNGAWRNCNGSVGGASAPAARP</sequence>
<evidence type="ECO:0000256" key="1">
    <source>
        <dbReference type="SAM" id="MobiDB-lite"/>
    </source>
</evidence>
<feature type="transmembrane region" description="Helical" evidence="2">
    <location>
        <begin position="177"/>
        <end position="194"/>
    </location>
</feature>
<feature type="transmembrane region" description="Helical" evidence="2">
    <location>
        <begin position="222"/>
        <end position="245"/>
    </location>
</feature>
<evidence type="ECO:0000313" key="4">
    <source>
        <dbReference type="Proteomes" id="UP001500523"/>
    </source>
</evidence>
<accession>A0ABP7EN74</accession>
<dbReference type="RefSeq" id="WP_344694422.1">
    <property type="nucleotide sequence ID" value="NZ_BAABBF010000009.1"/>
</dbReference>
<evidence type="ECO:0000313" key="3">
    <source>
        <dbReference type="EMBL" id="GAA3721639.1"/>
    </source>
</evidence>
<keyword evidence="2" id="KW-0812">Transmembrane</keyword>
<feature type="transmembrane region" description="Helical" evidence="2">
    <location>
        <begin position="329"/>
        <end position="351"/>
    </location>
</feature>
<feature type="region of interest" description="Disordered" evidence="1">
    <location>
        <begin position="465"/>
        <end position="496"/>
    </location>
</feature>
<dbReference type="Pfam" id="PF13687">
    <property type="entry name" value="DUF4153"/>
    <property type="match status" value="1"/>
</dbReference>
<feature type="transmembrane region" description="Helical" evidence="2">
    <location>
        <begin position="297"/>
        <end position="317"/>
    </location>
</feature>
<feature type="transmembrane region" description="Helical" evidence="2">
    <location>
        <begin position="54"/>
        <end position="71"/>
    </location>
</feature>
<proteinExistence type="predicted"/>
<keyword evidence="2" id="KW-1133">Transmembrane helix</keyword>
<evidence type="ECO:0000256" key="2">
    <source>
        <dbReference type="SAM" id="Phobius"/>
    </source>
</evidence>
<keyword evidence="4" id="KW-1185">Reference proteome</keyword>
<feature type="transmembrane region" description="Helical" evidence="2">
    <location>
        <begin position="101"/>
        <end position="123"/>
    </location>
</feature>
<keyword evidence="2" id="KW-0472">Membrane</keyword>
<dbReference type="Proteomes" id="UP001500523">
    <property type="component" value="Unassembled WGS sequence"/>
</dbReference>
<dbReference type="EMBL" id="BAABBF010000009">
    <property type="protein sequence ID" value="GAA3721639.1"/>
    <property type="molecule type" value="Genomic_DNA"/>
</dbReference>
<comment type="caution">
    <text evidence="3">The sequence shown here is derived from an EMBL/GenBank/DDBJ whole genome shotgun (WGS) entry which is preliminary data.</text>
</comment>
<name>A0ABP7EN74_9SPHN</name>
<reference evidence="4" key="1">
    <citation type="journal article" date="2019" name="Int. J. Syst. Evol. Microbiol.">
        <title>The Global Catalogue of Microorganisms (GCM) 10K type strain sequencing project: providing services to taxonomists for standard genome sequencing and annotation.</title>
        <authorList>
            <consortium name="The Broad Institute Genomics Platform"/>
            <consortium name="The Broad Institute Genome Sequencing Center for Infectious Disease"/>
            <person name="Wu L."/>
            <person name="Ma J."/>
        </authorList>
    </citation>
    <scope>NUCLEOTIDE SEQUENCE [LARGE SCALE GENOMIC DNA]</scope>
    <source>
        <strain evidence="4">JCM 17498</strain>
    </source>
</reference>
<feature type="transmembrane region" description="Helical" evidence="2">
    <location>
        <begin position="22"/>
        <end position="42"/>
    </location>
</feature>